<keyword evidence="2" id="KW-1185">Reference proteome</keyword>
<sequence>MDSTSDGICSPHGSVDVDELVHLPVSITKRVRSCALPLPLAHQTCLGQAGSDQQEVRES</sequence>
<proteinExistence type="predicted"/>
<evidence type="ECO:0000313" key="2">
    <source>
        <dbReference type="Proteomes" id="UP000176087"/>
    </source>
</evidence>
<name>A0A1E7JPZ2_9ACTN</name>
<gene>
    <name evidence="1" type="ORF">AN215_12725</name>
</gene>
<dbReference type="Proteomes" id="UP000176087">
    <property type="component" value="Unassembled WGS sequence"/>
</dbReference>
<dbReference type="EMBL" id="LJGT01000038">
    <property type="protein sequence ID" value="OEU90352.1"/>
    <property type="molecule type" value="Genomic_DNA"/>
</dbReference>
<dbReference type="AlphaFoldDB" id="A0A1E7JPZ2"/>
<organism evidence="1 2">
    <name type="scientific">Streptomyces abyssalis</name>
    <dbReference type="NCBI Taxonomy" id="933944"/>
    <lineage>
        <taxon>Bacteria</taxon>
        <taxon>Bacillati</taxon>
        <taxon>Actinomycetota</taxon>
        <taxon>Actinomycetes</taxon>
        <taxon>Kitasatosporales</taxon>
        <taxon>Streptomycetaceae</taxon>
        <taxon>Streptomyces</taxon>
    </lineage>
</organism>
<accession>A0A1E7JPZ2</accession>
<protein>
    <submittedName>
        <fullName evidence="1">Uncharacterized protein</fullName>
    </submittedName>
</protein>
<comment type="caution">
    <text evidence="1">The sequence shown here is derived from an EMBL/GenBank/DDBJ whole genome shotgun (WGS) entry which is preliminary data.</text>
</comment>
<reference evidence="1 2" key="1">
    <citation type="journal article" date="2016" name="Front. Microbiol.">
        <title>Comparative Genomics Analysis of Streptomyces Species Reveals Their Adaptation to the Marine Environment and Their Diversity at the Genomic Level.</title>
        <authorList>
            <person name="Tian X."/>
            <person name="Zhang Z."/>
            <person name="Yang T."/>
            <person name="Chen M."/>
            <person name="Li J."/>
            <person name="Chen F."/>
            <person name="Yang J."/>
            <person name="Li W."/>
            <person name="Zhang B."/>
            <person name="Zhang Z."/>
            <person name="Wu J."/>
            <person name="Zhang C."/>
            <person name="Long L."/>
            <person name="Xiao J."/>
        </authorList>
    </citation>
    <scope>NUCLEOTIDE SEQUENCE [LARGE SCALE GENOMIC DNA]</scope>
    <source>
        <strain evidence="1 2">SCSIO 10390</strain>
    </source>
</reference>
<evidence type="ECO:0000313" key="1">
    <source>
        <dbReference type="EMBL" id="OEU90352.1"/>
    </source>
</evidence>